<feature type="non-terminal residue" evidence="1">
    <location>
        <position position="269"/>
    </location>
</feature>
<keyword evidence="2" id="KW-1185">Reference proteome</keyword>
<name>A0ABP0QUL4_9DINO</name>
<protein>
    <submittedName>
        <fullName evidence="1">Uncharacterized protein</fullName>
    </submittedName>
</protein>
<sequence length="269" mass="30604">MLFGQAQNEITGCSVHGGRYWEVVLDLRKLYDVLIRSARSLFLRRAAAAFNIDETYTPDQLPHTLRQSVCAPAICDRRSVANTIFPYAFATEFMGQRPTQMLGNVSFEDIIEIEELLPWESFDVDFAIGGIDSCGTASLHLNLDQHPELSFASTSDADYYFTNALADRLLPLRTQVEKYNARVQFAKEEKRKRTGVEPHIVGICIPMFFSFGLARQKLAAISRFKLILVFCDPVGRLEKGFMHHYLCYDDIFVAQQRGFAPFHRTGNED</sequence>
<gene>
    <name evidence="1" type="ORF">CCMP2556_LOCUS43990</name>
</gene>
<evidence type="ECO:0000313" key="1">
    <source>
        <dbReference type="EMBL" id="CAK9091768.1"/>
    </source>
</evidence>
<evidence type="ECO:0000313" key="2">
    <source>
        <dbReference type="Proteomes" id="UP001642484"/>
    </source>
</evidence>
<dbReference type="Proteomes" id="UP001642484">
    <property type="component" value="Unassembled WGS sequence"/>
</dbReference>
<accession>A0ABP0QUL4</accession>
<dbReference type="Gene3D" id="3.40.50.300">
    <property type="entry name" value="P-loop containing nucleotide triphosphate hydrolases"/>
    <property type="match status" value="1"/>
</dbReference>
<comment type="caution">
    <text evidence="1">The sequence shown here is derived from an EMBL/GenBank/DDBJ whole genome shotgun (WGS) entry which is preliminary data.</text>
</comment>
<proteinExistence type="predicted"/>
<reference evidence="1 2" key="1">
    <citation type="submission" date="2024-02" db="EMBL/GenBank/DDBJ databases">
        <authorList>
            <person name="Chen Y."/>
            <person name="Shah S."/>
            <person name="Dougan E. K."/>
            <person name="Thang M."/>
            <person name="Chan C."/>
        </authorList>
    </citation>
    <scope>NUCLEOTIDE SEQUENCE [LARGE SCALE GENOMIC DNA]</scope>
</reference>
<organism evidence="1 2">
    <name type="scientific">Durusdinium trenchii</name>
    <dbReference type="NCBI Taxonomy" id="1381693"/>
    <lineage>
        <taxon>Eukaryota</taxon>
        <taxon>Sar</taxon>
        <taxon>Alveolata</taxon>
        <taxon>Dinophyceae</taxon>
        <taxon>Suessiales</taxon>
        <taxon>Symbiodiniaceae</taxon>
        <taxon>Durusdinium</taxon>
    </lineage>
</organism>
<dbReference type="EMBL" id="CAXAMN010025016">
    <property type="protein sequence ID" value="CAK9091768.1"/>
    <property type="molecule type" value="Genomic_DNA"/>
</dbReference>
<dbReference type="InterPro" id="IPR027417">
    <property type="entry name" value="P-loop_NTPase"/>
</dbReference>